<evidence type="ECO:0000313" key="3">
    <source>
        <dbReference type="Proteomes" id="UP000252132"/>
    </source>
</evidence>
<dbReference type="Proteomes" id="UP000252132">
    <property type="component" value="Unassembled WGS sequence"/>
</dbReference>
<protein>
    <submittedName>
        <fullName evidence="2">Uncharacterized protein</fullName>
    </submittedName>
</protein>
<keyword evidence="1" id="KW-0812">Transmembrane</keyword>
<feature type="transmembrane region" description="Helical" evidence="1">
    <location>
        <begin position="45"/>
        <end position="65"/>
    </location>
</feature>
<evidence type="ECO:0000256" key="1">
    <source>
        <dbReference type="SAM" id="Phobius"/>
    </source>
</evidence>
<sequence>MKFVGLFLKLMPVWFGVGFLGPVLAELYLRTPLHTISGVEFERDTVYIVCMIFGAMYGFIAFMTGRWI</sequence>
<keyword evidence="1" id="KW-1133">Transmembrane helix</keyword>
<proteinExistence type="predicted"/>
<organism evidence="2 3">
    <name type="scientific">PS1 clade bacterium</name>
    <dbReference type="NCBI Taxonomy" id="2175152"/>
    <lineage>
        <taxon>Bacteria</taxon>
        <taxon>Pseudomonadati</taxon>
        <taxon>Pseudomonadota</taxon>
        <taxon>Alphaproteobacteria</taxon>
        <taxon>PS1 clade</taxon>
    </lineage>
</organism>
<name>A0A368E0R4_9PROT</name>
<feature type="transmembrane region" description="Helical" evidence="1">
    <location>
        <begin position="7"/>
        <end position="25"/>
    </location>
</feature>
<dbReference type="EMBL" id="QOQF01000013">
    <property type="protein sequence ID" value="RCL77055.1"/>
    <property type="molecule type" value="Genomic_DNA"/>
</dbReference>
<dbReference type="AlphaFoldDB" id="A0A368E0R4"/>
<comment type="caution">
    <text evidence="2">The sequence shown here is derived from an EMBL/GenBank/DDBJ whole genome shotgun (WGS) entry which is preliminary data.</text>
</comment>
<gene>
    <name evidence="2" type="ORF">DBW69_04395</name>
</gene>
<reference evidence="2 3" key="1">
    <citation type="journal article" date="2018" name="Microbiome">
        <title>Fine metagenomic profile of the Mediterranean stratified and mixed water columns revealed by assembly and recruitment.</title>
        <authorList>
            <person name="Haro-Moreno J.M."/>
            <person name="Lopez-Perez M."/>
            <person name="De La Torre J.R."/>
            <person name="Picazo A."/>
            <person name="Camacho A."/>
            <person name="Rodriguez-Valera F."/>
        </authorList>
    </citation>
    <scope>NUCLEOTIDE SEQUENCE [LARGE SCALE GENOMIC DNA]</scope>
    <source>
        <strain evidence="2">MED-G55</strain>
    </source>
</reference>
<evidence type="ECO:0000313" key="2">
    <source>
        <dbReference type="EMBL" id="RCL77055.1"/>
    </source>
</evidence>
<keyword evidence="1" id="KW-0472">Membrane</keyword>
<accession>A0A368E0R4</accession>